<dbReference type="EMBL" id="PGFD01000002">
    <property type="protein sequence ID" value="PJJ64508.1"/>
    <property type="molecule type" value="Genomic_DNA"/>
</dbReference>
<dbReference type="OrthoDB" id="1273304at2"/>
<evidence type="ECO:0000256" key="1">
    <source>
        <dbReference type="SAM" id="Phobius"/>
    </source>
</evidence>
<keyword evidence="1" id="KW-1133">Transmembrane helix</keyword>
<sequence length="116" mass="13253">MKKIIIHTVPVVISFIWLFTVNHTFDPISLKGPHFLKFYLILVFGLYASVFALKVFGESISKATFYFMISIFLVGVIKLIKGILLAKPVGFLIMILILELIVILFVNSNKLNYKMK</sequence>
<keyword evidence="1" id="KW-0812">Transmembrane</keyword>
<evidence type="ECO:0000313" key="3">
    <source>
        <dbReference type="Proteomes" id="UP000228740"/>
    </source>
</evidence>
<feature type="transmembrane region" description="Helical" evidence="1">
    <location>
        <begin position="63"/>
        <end position="83"/>
    </location>
</feature>
<dbReference type="Proteomes" id="UP000228740">
    <property type="component" value="Unassembled WGS sequence"/>
</dbReference>
<feature type="transmembrane region" description="Helical" evidence="1">
    <location>
        <begin position="5"/>
        <end position="25"/>
    </location>
</feature>
<reference evidence="2 3" key="1">
    <citation type="submission" date="2017-11" db="EMBL/GenBank/DDBJ databases">
        <title>Genomic Encyclopedia of Archaeal and Bacterial Type Strains, Phase II (KMG-II): From Individual Species to Whole Genera.</title>
        <authorList>
            <person name="Goeker M."/>
        </authorList>
    </citation>
    <scope>NUCLEOTIDE SEQUENCE [LARGE SCALE GENOMIC DNA]</scope>
    <source>
        <strain evidence="2 3">DSM 27617</strain>
    </source>
</reference>
<dbReference type="AlphaFoldDB" id="A0A2M9C2C1"/>
<feature type="transmembrane region" description="Helical" evidence="1">
    <location>
        <begin position="37"/>
        <end position="56"/>
    </location>
</feature>
<accession>A0A2M9C2C1</accession>
<organism evidence="2 3">
    <name type="scientific">Chryseobacterium geocarposphaerae</name>
    <dbReference type="NCBI Taxonomy" id="1416776"/>
    <lineage>
        <taxon>Bacteria</taxon>
        <taxon>Pseudomonadati</taxon>
        <taxon>Bacteroidota</taxon>
        <taxon>Flavobacteriia</taxon>
        <taxon>Flavobacteriales</taxon>
        <taxon>Weeksellaceae</taxon>
        <taxon>Chryseobacterium group</taxon>
        <taxon>Chryseobacterium</taxon>
    </lineage>
</organism>
<dbReference type="RefSeq" id="WP_100377512.1">
    <property type="nucleotide sequence ID" value="NZ_PGFD01000002.1"/>
</dbReference>
<gene>
    <name evidence="2" type="ORF">CLV73_2869</name>
</gene>
<comment type="caution">
    <text evidence="2">The sequence shown here is derived from an EMBL/GenBank/DDBJ whole genome shotgun (WGS) entry which is preliminary data.</text>
</comment>
<evidence type="ECO:0000313" key="2">
    <source>
        <dbReference type="EMBL" id="PJJ64508.1"/>
    </source>
</evidence>
<feature type="transmembrane region" description="Helical" evidence="1">
    <location>
        <begin position="89"/>
        <end position="106"/>
    </location>
</feature>
<protein>
    <submittedName>
        <fullName evidence="2">Uncharacterized protein</fullName>
    </submittedName>
</protein>
<proteinExistence type="predicted"/>
<name>A0A2M9C2C1_9FLAO</name>
<keyword evidence="1" id="KW-0472">Membrane</keyword>
<keyword evidence="3" id="KW-1185">Reference proteome</keyword>